<reference evidence="1 2" key="1">
    <citation type="submission" date="2019-10" db="EMBL/GenBank/DDBJ databases">
        <title>Dictyobacter vulcani sp. nov., within the class Ktedonobacteria, isolated from soil of volcanic Mt. Zao.</title>
        <authorList>
            <person name="Zheng Y."/>
            <person name="Wang C.M."/>
            <person name="Sakai Y."/>
            <person name="Abe K."/>
            <person name="Yokota A."/>
            <person name="Yabe S."/>
        </authorList>
    </citation>
    <scope>NUCLEOTIDE SEQUENCE [LARGE SCALE GENOMIC DNA]</scope>
    <source>
        <strain evidence="1 2">W12</strain>
    </source>
</reference>
<name>A0A5J4KK74_9CHLR</name>
<evidence type="ECO:0000313" key="2">
    <source>
        <dbReference type="Proteomes" id="UP000326912"/>
    </source>
</evidence>
<sequence>MMTNEHKKFPDSATCIDESNYPNALTYGKIYQVIAWDEEKHQIKIESDNKKKRWYHRGYFDFTGKTVPTLKKILQYDSLEDINDWIEVTIELSDGQLRWCIFITPELLKKQEKTAFSKSEALLHYDNPHIIIVSVLSKKVIELSLNYIEAHGSLLASTKSLE</sequence>
<keyword evidence="2" id="KW-1185">Reference proteome</keyword>
<organism evidence="1 2">
    <name type="scientific">Dictyobacter vulcani</name>
    <dbReference type="NCBI Taxonomy" id="2607529"/>
    <lineage>
        <taxon>Bacteria</taxon>
        <taxon>Bacillati</taxon>
        <taxon>Chloroflexota</taxon>
        <taxon>Ktedonobacteria</taxon>
        <taxon>Ktedonobacterales</taxon>
        <taxon>Dictyobacteraceae</taxon>
        <taxon>Dictyobacter</taxon>
    </lineage>
</organism>
<dbReference type="Proteomes" id="UP000326912">
    <property type="component" value="Unassembled WGS sequence"/>
</dbReference>
<dbReference type="AlphaFoldDB" id="A0A5J4KK74"/>
<evidence type="ECO:0000313" key="1">
    <source>
        <dbReference type="EMBL" id="GER89894.1"/>
    </source>
</evidence>
<dbReference type="EMBL" id="BKZW01000002">
    <property type="protein sequence ID" value="GER89894.1"/>
    <property type="molecule type" value="Genomic_DNA"/>
</dbReference>
<accession>A0A5J4KK74</accession>
<comment type="caution">
    <text evidence="1">The sequence shown here is derived from an EMBL/GenBank/DDBJ whole genome shotgun (WGS) entry which is preliminary data.</text>
</comment>
<protein>
    <submittedName>
        <fullName evidence="1">Uncharacterized protein</fullName>
    </submittedName>
</protein>
<proteinExistence type="predicted"/>
<gene>
    <name evidence="1" type="ORF">KDW_40560</name>
</gene>